<dbReference type="Proteomes" id="UP000215931">
    <property type="component" value="Unassembled WGS sequence"/>
</dbReference>
<evidence type="ECO:0000313" key="1">
    <source>
        <dbReference type="EMBL" id="PAP92731.1"/>
    </source>
</evidence>
<gene>
    <name evidence="1" type="ORF">CIT31_25875</name>
</gene>
<dbReference type="AlphaFoldDB" id="A0A271KAG8"/>
<dbReference type="EMBL" id="NPKH01000033">
    <property type="protein sequence ID" value="PAP92731.1"/>
    <property type="molecule type" value="Genomic_DNA"/>
</dbReference>
<protein>
    <submittedName>
        <fullName evidence="1">Uncharacterized protein</fullName>
    </submittedName>
</protein>
<sequence length="106" mass="12117">MSWHPVSEHRTFANSRPEVLMRLFEQAPVSPEELSSSQRVFDRICPAFDKSDPPEGVESVTCTLIMLFQNGLKGEAMLWLRWKSEGVFRRSVAALELAPFGRIDHK</sequence>
<accession>A0A271KAG8</accession>
<comment type="caution">
    <text evidence="1">The sequence shown here is derived from an EMBL/GenBank/DDBJ whole genome shotgun (WGS) entry which is preliminary data.</text>
</comment>
<proteinExistence type="predicted"/>
<name>A0A271KAG8_9HYPH</name>
<reference evidence="1 2" key="1">
    <citation type="submission" date="2017-08" db="EMBL/GenBank/DDBJ databases">
        <title>Mesorhizobium wenxinae sp. nov., a novel rhizobial species isolated from root nodules of chickpea (Cicer arietinum L.).</title>
        <authorList>
            <person name="Zhang J."/>
        </authorList>
    </citation>
    <scope>NUCLEOTIDE SEQUENCE [LARGE SCALE GENOMIC DNA]</scope>
    <source>
        <strain evidence="2">WYCCWR 10019</strain>
    </source>
</reference>
<evidence type="ECO:0000313" key="2">
    <source>
        <dbReference type="Proteomes" id="UP000215931"/>
    </source>
</evidence>
<organism evidence="1 2">
    <name type="scientific">Mesorhizobium wenxiniae</name>
    <dbReference type="NCBI Taxonomy" id="2014805"/>
    <lineage>
        <taxon>Bacteria</taxon>
        <taxon>Pseudomonadati</taxon>
        <taxon>Pseudomonadota</taxon>
        <taxon>Alphaproteobacteria</taxon>
        <taxon>Hyphomicrobiales</taxon>
        <taxon>Phyllobacteriaceae</taxon>
        <taxon>Mesorhizobium</taxon>
    </lineage>
</organism>
<keyword evidence="2" id="KW-1185">Reference proteome</keyword>